<protein>
    <submittedName>
        <fullName evidence="2">Sugar phosphate isomerase/epimerase</fullName>
    </submittedName>
</protein>
<dbReference type="GO" id="GO:0016853">
    <property type="term" value="F:isomerase activity"/>
    <property type="evidence" value="ECO:0007669"/>
    <property type="project" value="UniProtKB-KW"/>
</dbReference>
<dbReference type="Gene3D" id="3.20.20.150">
    <property type="entry name" value="Divalent-metal-dependent TIM barrel enzymes"/>
    <property type="match status" value="1"/>
</dbReference>
<dbReference type="InterPro" id="IPR013022">
    <property type="entry name" value="Xyl_isomerase-like_TIM-brl"/>
</dbReference>
<accession>A0AAE3EAW0</accession>
<evidence type="ECO:0000259" key="1">
    <source>
        <dbReference type="Pfam" id="PF01261"/>
    </source>
</evidence>
<comment type="caution">
    <text evidence="2">The sequence shown here is derived from an EMBL/GenBank/DDBJ whole genome shotgun (WGS) entry which is preliminary data.</text>
</comment>
<dbReference type="InterPro" id="IPR036237">
    <property type="entry name" value="Xyl_isomerase-like_sf"/>
</dbReference>
<dbReference type="PANTHER" id="PTHR12110">
    <property type="entry name" value="HYDROXYPYRUVATE ISOMERASE"/>
    <property type="match status" value="1"/>
</dbReference>
<sequence length="280" mass="31241">MKRKYSLAYLTIPGVDPVEQIKIAKECGYDYVSLRTIPMHLPGEPEFLLDKDPALFEATKAALAEYDMPLMDIELARVRPDLNIDEYKPAFEAAAKLGATDVLGSIWTRDKSYYLETAAKIAEDAKEFGLNYNIEFLPWAGVRNLQEGISLIDNLAKENVYIMVDTLHAGRAGVTGQELGRTDSKYFRFMHLCDGPAGPDGDVVLDNIKDDLMLYTAREARYYVGDGDIDIASMIAAMPNIPLSIELPNLKEIEARGRKGHAQACIDKARAYFRAHGLEE</sequence>
<dbReference type="SUPFAM" id="SSF51658">
    <property type="entry name" value="Xylose isomerase-like"/>
    <property type="match status" value="1"/>
</dbReference>
<feature type="domain" description="Xylose isomerase-like TIM barrel" evidence="1">
    <location>
        <begin position="22"/>
        <end position="251"/>
    </location>
</feature>
<organism evidence="2 3">
    <name type="scientific">Hominifimenecus microfluidus</name>
    <dbReference type="NCBI Taxonomy" id="2885348"/>
    <lineage>
        <taxon>Bacteria</taxon>
        <taxon>Bacillati</taxon>
        <taxon>Bacillota</taxon>
        <taxon>Clostridia</taxon>
        <taxon>Lachnospirales</taxon>
        <taxon>Lachnospiraceae</taxon>
        <taxon>Hominifimenecus</taxon>
    </lineage>
</organism>
<dbReference type="RefSeq" id="WP_308453553.1">
    <property type="nucleotide sequence ID" value="NZ_JAJEQR010000020.1"/>
</dbReference>
<keyword evidence="2" id="KW-0413">Isomerase</keyword>
<gene>
    <name evidence="2" type="ORF">LKD81_08405</name>
</gene>
<evidence type="ECO:0000313" key="3">
    <source>
        <dbReference type="Proteomes" id="UP001198182"/>
    </source>
</evidence>
<dbReference type="AlphaFoldDB" id="A0AAE3EAW0"/>
<proteinExistence type="predicted"/>
<dbReference type="Proteomes" id="UP001198182">
    <property type="component" value="Unassembled WGS sequence"/>
</dbReference>
<name>A0AAE3EAW0_9FIRM</name>
<dbReference type="PANTHER" id="PTHR12110:SF48">
    <property type="entry name" value="BLL3656 PROTEIN"/>
    <property type="match status" value="1"/>
</dbReference>
<dbReference type="EMBL" id="JAJEQR010000020">
    <property type="protein sequence ID" value="MCC2231018.1"/>
    <property type="molecule type" value="Genomic_DNA"/>
</dbReference>
<reference evidence="2" key="1">
    <citation type="submission" date="2021-10" db="EMBL/GenBank/DDBJ databases">
        <title>Anaerobic single-cell dispensing facilitates the cultivation of human gut bacteria.</title>
        <authorList>
            <person name="Afrizal A."/>
        </authorList>
    </citation>
    <scope>NUCLEOTIDE SEQUENCE</scope>
    <source>
        <strain evidence="2">CLA-AA-H215</strain>
    </source>
</reference>
<evidence type="ECO:0000313" key="2">
    <source>
        <dbReference type="EMBL" id="MCC2231018.1"/>
    </source>
</evidence>
<dbReference type="InterPro" id="IPR050312">
    <property type="entry name" value="IolE/XylAMocC-like"/>
</dbReference>
<dbReference type="Pfam" id="PF01261">
    <property type="entry name" value="AP_endonuc_2"/>
    <property type="match status" value="1"/>
</dbReference>
<keyword evidence="3" id="KW-1185">Reference proteome</keyword>